<keyword evidence="3" id="KW-1185">Reference proteome</keyword>
<dbReference type="GeneID" id="59284927"/>
<reference evidence="2 3" key="1">
    <citation type="journal article" date="2020" name="Genomics">
        <title>Complete, high-quality genomes from long-read metagenomic sequencing of two wolf lichen thalli reveals enigmatic genome architecture.</title>
        <authorList>
            <person name="McKenzie S.K."/>
            <person name="Walston R.F."/>
            <person name="Allen J.L."/>
        </authorList>
    </citation>
    <scope>NUCLEOTIDE SEQUENCE [LARGE SCALE GENOMIC DNA]</scope>
    <source>
        <strain evidence="2">WasteWater2</strain>
    </source>
</reference>
<dbReference type="OrthoDB" id="5401974at2759"/>
<dbReference type="Proteomes" id="UP000578531">
    <property type="component" value="Unassembled WGS sequence"/>
</dbReference>
<dbReference type="RefSeq" id="XP_037168051.1">
    <property type="nucleotide sequence ID" value="XM_037305186.1"/>
</dbReference>
<organism evidence="2 3">
    <name type="scientific">Letharia columbiana</name>
    <dbReference type="NCBI Taxonomy" id="112416"/>
    <lineage>
        <taxon>Eukaryota</taxon>
        <taxon>Fungi</taxon>
        <taxon>Dikarya</taxon>
        <taxon>Ascomycota</taxon>
        <taxon>Pezizomycotina</taxon>
        <taxon>Lecanoromycetes</taxon>
        <taxon>OSLEUM clade</taxon>
        <taxon>Lecanoromycetidae</taxon>
        <taxon>Lecanorales</taxon>
        <taxon>Lecanorineae</taxon>
        <taxon>Parmeliaceae</taxon>
        <taxon>Letharia</taxon>
    </lineage>
</organism>
<dbReference type="Pfam" id="PF14223">
    <property type="entry name" value="Retrotran_gag_2"/>
    <property type="match status" value="1"/>
</dbReference>
<evidence type="ECO:0000313" key="2">
    <source>
        <dbReference type="EMBL" id="KAF6238752.1"/>
    </source>
</evidence>
<gene>
    <name evidence="2" type="ORF">HO173_003259</name>
</gene>
<evidence type="ECO:0000256" key="1">
    <source>
        <dbReference type="SAM" id="MobiDB-lite"/>
    </source>
</evidence>
<feature type="region of interest" description="Disordered" evidence="1">
    <location>
        <begin position="1"/>
        <end position="27"/>
    </location>
</feature>
<comment type="caution">
    <text evidence="2">The sequence shown here is derived from an EMBL/GenBank/DDBJ whole genome shotgun (WGS) entry which is preliminary data.</text>
</comment>
<dbReference type="EMBL" id="JACCJC010000008">
    <property type="protein sequence ID" value="KAF6238752.1"/>
    <property type="molecule type" value="Genomic_DNA"/>
</dbReference>
<sequence>MASSEKDTEISPPIIKKHEKAMKDWEEKSQEAADLMTPTISPGVQQKLTEAEFNDGYLMLTRLRTILQPTGFSEFMRLSKEYYTLQFKAFKTIPEYLTHIKVLEEKIDATKVTLDTNNRTILCLSISLPQEYQYLIQIWAVTPSITAEKARQMVLEANRQHKQGHSKREMRALWIRSSQR</sequence>
<protein>
    <submittedName>
        <fullName evidence="2">Uncharacterized protein</fullName>
    </submittedName>
</protein>
<evidence type="ECO:0000313" key="3">
    <source>
        <dbReference type="Proteomes" id="UP000578531"/>
    </source>
</evidence>
<dbReference type="AlphaFoldDB" id="A0A8H6L7M5"/>
<name>A0A8H6L7M5_9LECA</name>
<proteinExistence type="predicted"/>
<accession>A0A8H6L7M5</accession>